<comment type="caution">
    <text evidence="1">The sequence shown here is derived from an EMBL/GenBank/DDBJ whole genome shotgun (WGS) entry which is preliminary data.</text>
</comment>
<organism evidence="1 2">
    <name type="scientific">Pseudobutyrivibrio ruminis</name>
    <dbReference type="NCBI Taxonomy" id="46206"/>
    <lineage>
        <taxon>Bacteria</taxon>
        <taxon>Bacillati</taxon>
        <taxon>Bacillota</taxon>
        <taxon>Clostridia</taxon>
        <taxon>Lachnospirales</taxon>
        <taxon>Lachnospiraceae</taxon>
        <taxon>Pseudobutyrivibrio</taxon>
    </lineage>
</organism>
<reference evidence="1" key="1">
    <citation type="submission" date="2019-04" db="EMBL/GenBank/DDBJ databases">
        <title>Evolution of Biomass-Degrading Anaerobic Consortia Revealed by Metagenomics.</title>
        <authorList>
            <person name="Peng X."/>
        </authorList>
    </citation>
    <scope>NUCLEOTIDE SEQUENCE</scope>
    <source>
        <strain evidence="1">SIG311</strain>
    </source>
</reference>
<accession>A0A927U6U4</accession>
<protein>
    <submittedName>
        <fullName evidence="1">Uncharacterized protein</fullName>
    </submittedName>
</protein>
<sequence>MMYQYMVLDDETAIAHSEMKSDGKVKVYIEKPVEEGFYHATCWLPDYHWSDCVGFSDEDMERLKKFVENNAHIIIELSQEGGFDNASGF</sequence>
<name>A0A927U6U4_9FIRM</name>
<proteinExistence type="predicted"/>
<dbReference type="Proteomes" id="UP000766246">
    <property type="component" value="Unassembled WGS sequence"/>
</dbReference>
<evidence type="ECO:0000313" key="1">
    <source>
        <dbReference type="EMBL" id="MBE5919344.1"/>
    </source>
</evidence>
<evidence type="ECO:0000313" key="2">
    <source>
        <dbReference type="Proteomes" id="UP000766246"/>
    </source>
</evidence>
<gene>
    <name evidence="1" type="ORF">E7272_05800</name>
</gene>
<dbReference type="EMBL" id="SVER01000012">
    <property type="protein sequence ID" value="MBE5919344.1"/>
    <property type="molecule type" value="Genomic_DNA"/>
</dbReference>
<dbReference type="AlphaFoldDB" id="A0A927U6U4"/>